<dbReference type="Gene3D" id="3.40.225.10">
    <property type="entry name" value="Class II aldolase/adducin N-terminal domain"/>
    <property type="match status" value="1"/>
</dbReference>
<comment type="caution">
    <text evidence="4">The sequence shown here is derived from an EMBL/GenBank/DDBJ whole genome shotgun (WGS) entry which is preliminary data.</text>
</comment>
<dbReference type="InterPro" id="IPR001303">
    <property type="entry name" value="Aldolase_II/adducin_N"/>
</dbReference>
<dbReference type="SMART" id="SM01007">
    <property type="entry name" value="Aldolase_II"/>
    <property type="match status" value="1"/>
</dbReference>
<dbReference type="GO" id="GO:0016832">
    <property type="term" value="F:aldehyde-lyase activity"/>
    <property type="evidence" value="ECO:0007669"/>
    <property type="project" value="TreeGrafter"/>
</dbReference>
<dbReference type="EMBL" id="QZAT01000202">
    <property type="protein sequence ID" value="THX22100.1"/>
    <property type="molecule type" value="Genomic_DNA"/>
</dbReference>
<organism evidence="4 5">
    <name type="scientific">Aureobasidium pullulans</name>
    <name type="common">Black yeast</name>
    <name type="synonym">Pullularia pullulans</name>
    <dbReference type="NCBI Taxonomy" id="5580"/>
    <lineage>
        <taxon>Eukaryota</taxon>
        <taxon>Fungi</taxon>
        <taxon>Dikarya</taxon>
        <taxon>Ascomycota</taxon>
        <taxon>Pezizomycotina</taxon>
        <taxon>Dothideomycetes</taxon>
        <taxon>Dothideomycetidae</taxon>
        <taxon>Dothideales</taxon>
        <taxon>Saccotheciaceae</taxon>
        <taxon>Aureobasidium</taxon>
    </lineage>
</organism>
<keyword evidence="2" id="KW-0456">Lyase</keyword>
<keyword evidence="1" id="KW-0479">Metal-binding</keyword>
<evidence type="ECO:0000313" key="4">
    <source>
        <dbReference type="EMBL" id="THX22100.1"/>
    </source>
</evidence>
<evidence type="ECO:0000256" key="1">
    <source>
        <dbReference type="ARBA" id="ARBA00022723"/>
    </source>
</evidence>
<dbReference type="GO" id="GO:0046872">
    <property type="term" value="F:metal ion binding"/>
    <property type="evidence" value="ECO:0007669"/>
    <property type="project" value="UniProtKB-KW"/>
</dbReference>
<dbReference type="PANTHER" id="PTHR22789:SF0">
    <property type="entry name" value="3-OXO-TETRONATE 4-PHOSPHATE DECARBOXYLASE-RELATED"/>
    <property type="match status" value="1"/>
</dbReference>
<dbReference type="SUPFAM" id="SSF53639">
    <property type="entry name" value="AraD/HMP-PK domain-like"/>
    <property type="match status" value="1"/>
</dbReference>
<dbReference type="Proteomes" id="UP000310374">
    <property type="component" value="Unassembled WGS sequence"/>
</dbReference>
<proteinExistence type="predicted"/>
<evidence type="ECO:0000313" key="5">
    <source>
        <dbReference type="Proteomes" id="UP000310374"/>
    </source>
</evidence>
<dbReference type="InterPro" id="IPR036409">
    <property type="entry name" value="Aldolase_II/adducin_N_sf"/>
</dbReference>
<accession>A0AB74JG49</accession>
<gene>
    <name evidence="4" type="ORF">D6D12_09474</name>
</gene>
<dbReference type="AlphaFoldDB" id="A0AB74JG49"/>
<evidence type="ECO:0000259" key="3">
    <source>
        <dbReference type="SMART" id="SM01007"/>
    </source>
</evidence>
<reference evidence="4 5" key="1">
    <citation type="submission" date="2018-10" db="EMBL/GenBank/DDBJ databases">
        <title>Fifty Aureobasidium pullulans genomes reveal a recombining polyextremotolerant generalist.</title>
        <authorList>
            <person name="Gostincar C."/>
            <person name="Turk M."/>
            <person name="Zajc J."/>
            <person name="Gunde-Cimerman N."/>
        </authorList>
    </citation>
    <scope>NUCLEOTIDE SEQUENCE [LARGE SCALE GENOMIC DNA]</scope>
    <source>
        <strain evidence="4 5">EXF-10081</strain>
    </source>
</reference>
<sequence length="291" mass="31789">MSSTDIAQFWCSVVTANHVLDYFSLVTGYGHFSARNPLTNTTFFHNIVDTPGTITSSSNFIEFNVYNGAPVASNSTSISPYSEMWIHQAIYKRYPSINAVVHSHSRAVLPFANTGVPLVPQLHLDGVLGDQVPVFDIAEYYRPNETHDFLVNLPHLGAALADTFSTPQNNATKKNSVPDYPVVLQRAHGLSAAAESIEQAVFTAWSAQDAANIATKTLNVLSAYQGSAARLTKFTEQELEGSMALGRIGYIKDWPWFVDQPVGAVAVAHPDFWAAVRPEGNYLLINPSAFP</sequence>
<feature type="domain" description="Class II aldolase/adducin N-terminal" evidence="3">
    <location>
        <begin position="11"/>
        <end position="215"/>
    </location>
</feature>
<dbReference type="Pfam" id="PF00596">
    <property type="entry name" value="Aldolase_II"/>
    <property type="match status" value="1"/>
</dbReference>
<dbReference type="InterPro" id="IPR050197">
    <property type="entry name" value="Aldolase_class_II_sugar_metab"/>
</dbReference>
<name>A0AB74JG49_AURPU</name>
<dbReference type="GO" id="GO:0019323">
    <property type="term" value="P:pentose catabolic process"/>
    <property type="evidence" value="ECO:0007669"/>
    <property type="project" value="TreeGrafter"/>
</dbReference>
<protein>
    <submittedName>
        <fullName evidence="4">Arad-like aldolase/epimerase</fullName>
    </submittedName>
</protein>
<evidence type="ECO:0000256" key="2">
    <source>
        <dbReference type="ARBA" id="ARBA00023239"/>
    </source>
</evidence>
<dbReference type="PANTHER" id="PTHR22789">
    <property type="entry name" value="FUCULOSE PHOSPHATE ALDOLASE"/>
    <property type="match status" value="1"/>
</dbReference>
<dbReference type="GO" id="GO:0005829">
    <property type="term" value="C:cytosol"/>
    <property type="evidence" value="ECO:0007669"/>
    <property type="project" value="TreeGrafter"/>
</dbReference>